<dbReference type="AlphaFoldDB" id="X1IW07"/>
<evidence type="ECO:0000313" key="1">
    <source>
        <dbReference type="EMBL" id="GAH61723.1"/>
    </source>
</evidence>
<organism evidence="1">
    <name type="scientific">marine sediment metagenome</name>
    <dbReference type="NCBI Taxonomy" id="412755"/>
    <lineage>
        <taxon>unclassified sequences</taxon>
        <taxon>metagenomes</taxon>
        <taxon>ecological metagenomes</taxon>
    </lineage>
</organism>
<comment type="caution">
    <text evidence="1">The sequence shown here is derived from an EMBL/GenBank/DDBJ whole genome shotgun (WGS) entry which is preliminary data.</text>
</comment>
<reference evidence="1" key="1">
    <citation type="journal article" date="2014" name="Front. Microbiol.">
        <title>High frequency of phylogenetically diverse reductive dehalogenase-homologous genes in deep subseafloor sedimentary metagenomes.</title>
        <authorList>
            <person name="Kawai M."/>
            <person name="Futagami T."/>
            <person name="Toyoda A."/>
            <person name="Takaki Y."/>
            <person name="Nishi S."/>
            <person name="Hori S."/>
            <person name="Arai W."/>
            <person name="Tsubouchi T."/>
            <person name="Morono Y."/>
            <person name="Uchiyama I."/>
            <person name="Ito T."/>
            <person name="Fujiyama A."/>
            <person name="Inagaki F."/>
            <person name="Takami H."/>
        </authorList>
    </citation>
    <scope>NUCLEOTIDE SEQUENCE</scope>
    <source>
        <strain evidence="1">Expedition CK06-06</strain>
    </source>
</reference>
<gene>
    <name evidence="1" type="ORF">S03H2_29381</name>
</gene>
<name>X1IW07_9ZZZZ</name>
<accession>X1IW07</accession>
<dbReference type="EMBL" id="BARU01017730">
    <property type="protein sequence ID" value="GAH61723.1"/>
    <property type="molecule type" value="Genomic_DNA"/>
</dbReference>
<feature type="non-terminal residue" evidence="1">
    <location>
        <position position="1"/>
    </location>
</feature>
<proteinExistence type="predicted"/>
<protein>
    <recommendedName>
        <fullName evidence="2">SF3 helicase domain-containing protein</fullName>
    </recommendedName>
</protein>
<evidence type="ECO:0008006" key="2">
    <source>
        <dbReference type="Google" id="ProtNLM"/>
    </source>
</evidence>
<sequence length="296" mass="33920">IGDNDAGAGQSGMQKAFATIQLLTNNITMFQPPEGIKDLRDWRQRGLTQNALFEYAKIHGKVDQDPGIFSSDDPIEIGEKFLLEKFTIKGCPTLRKYKGQWVQWQGHAYKESPLDIVRGDVYKYLEGKKFLRTGPKGNVQIIPYKAGRGRVSDILDVLNMVCPIEQDPPIWLDDKDHPDPSKLIIFQNGILNIQEFMEGKITLHNPDPNLFAFHVFPYNYDENLKSELMESFLKDIFETDPERIRLLQQWYGYNIIPDMSRDTVMLFTGVPRSGKSTLLDTMGHMLGREQCVSIDF</sequence>
<feature type="non-terminal residue" evidence="1">
    <location>
        <position position="296"/>
    </location>
</feature>